<feature type="transmembrane region" description="Helical" evidence="5">
    <location>
        <begin position="20"/>
        <end position="44"/>
    </location>
</feature>
<protein>
    <submittedName>
        <fullName evidence="7">Phage infection protein</fullName>
    </submittedName>
</protein>
<feature type="transmembrane region" description="Helical" evidence="5">
    <location>
        <begin position="709"/>
        <end position="730"/>
    </location>
</feature>
<comment type="caution">
    <text evidence="7">The sequence shown here is derived from an EMBL/GenBank/DDBJ whole genome shotgun (WGS) entry which is preliminary data.</text>
</comment>
<dbReference type="InterPro" id="IPR013525">
    <property type="entry name" value="ABC2_TM"/>
</dbReference>
<feature type="transmembrane region" description="Helical" evidence="5">
    <location>
        <begin position="658"/>
        <end position="681"/>
    </location>
</feature>
<dbReference type="PROSITE" id="PS50192">
    <property type="entry name" value="T_SNARE"/>
    <property type="match status" value="1"/>
</dbReference>
<dbReference type="NCBIfam" id="TIGR03061">
    <property type="entry name" value="pip_yhgE_Nterm"/>
    <property type="match status" value="1"/>
</dbReference>
<dbReference type="RefSeq" id="WP_113860081.1">
    <property type="nucleotide sequence ID" value="NZ_PDCG01000003.1"/>
</dbReference>
<evidence type="ECO:0000256" key="1">
    <source>
        <dbReference type="ARBA" id="ARBA00004141"/>
    </source>
</evidence>
<sequence length="752" mass="80856">MRAIWKLFTGDLRRMTSNVVSIIIAIGLIVIPGLFTWFNVAASWDPFSNTKNLKFAVANVDKGYKSDLIPIKITVGDQVVNELRANSQLDWTFTSEDDAIDGTKSGKFYAAVVIPHDFSKDMMTFFSQDIHHGKLTYYTNEKLNALAPKVTGQGADQVSAQINEMFAKTITGTALSIASQLLDQLSKPEAKTQLTNFTGNIDDFAKELDQASSTLTSFGTLSDGATGLLDSSNQLISSVSDSVDKAGKDLKQGKRGVQDISGALNSTASSLTNALNQSSESFTAVGQNIDATFDSANASVNDTANSIRHQAGLIDQQAAKYQEIRDALVSPNGLQDHAGTSGEHGTIGGGTANGSVSIDSKLKLSPNHPIIKALDRVIGQLRALRDSLNGSADRLTGKDGDQRKQRQEIKDLTNQAKANIDGISSDFNKTLKPQIDQIVATLDKSAGFIDSGSAQLKSTLGELGKTSGTAKGDMDKVRDVLTSTGELLGKASGKLADFSGKLRTALNSGDMDQVRKVLGDNPETLAATLAAPVKLDRKAIFPVENFGTALTPFYTFIPLWVGSLLLAVTLKTTVSRKTRKALGDPKPHQLFFGHFGIFAVLSLLQSSFSCAGSLLFVRVHAEHPWLFMLNGWVSGLVYAFLVYTLVVSLGNIGKAIGVIFLVMQISGSGGAYPLQVLPGFIDRLNPYLPISHSVEAMRSAIAGLYMNDYWVQMGELLLFVPPMLLLGLVLRKPLVRFNQRIVAKAASTRVLE</sequence>
<feature type="transmembrane region" description="Helical" evidence="5">
    <location>
        <begin position="591"/>
        <end position="619"/>
    </location>
</feature>
<dbReference type="GO" id="GO:0140359">
    <property type="term" value="F:ABC-type transporter activity"/>
    <property type="evidence" value="ECO:0007669"/>
    <property type="project" value="InterPro"/>
</dbReference>
<dbReference type="InterPro" id="IPR017501">
    <property type="entry name" value="Phage_infect_YhgE_C"/>
</dbReference>
<proteinExistence type="predicted"/>
<dbReference type="Gene3D" id="3.40.1710.10">
    <property type="entry name" value="abc type-2 transporter like domain"/>
    <property type="match status" value="1"/>
</dbReference>
<dbReference type="PANTHER" id="PTHR43077">
    <property type="entry name" value="TRANSPORT PERMEASE YVFS-RELATED"/>
    <property type="match status" value="1"/>
</dbReference>
<evidence type="ECO:0000313" key="8">
    <source>
        <dbReference type="Proteomes" id="UP000252530"/>
    </source>
</evidence>
<keyword evidence="2 5" id="KW-0812">Transmembrane</keyword>
<dbReference type="Proteomes" id="UP000252530">
    <property type="component" value="Unassembled WGS sequence"/>
</dbReference>
<dbReference type="OrthoDB" id="9811483at2"/>
<evidence type="ECO:0000259" key="6">
    <source>
        <dbReference type="PROSITE" id="PS50192"/>
    </source>
</evidence>
<dbReference type="NCBIfam" id="TIGR03062">
    <property type="entry name" value="pip_yhgE_Cterm"/>
    <property type="match status" value="1"/>
</dbReference>
<dbReference type="EMBL" id="PDCG01000003">
    <property type="protein sequence ID" value="RBP97832.1"/>
    <property type="molecule type" value="Genomic_DNA"/>
</dbReference>
<evidence type="ECO:0000256" key="4">
    <source>
        <dbReference type="ARBA" id="ARBA00023136"/>
    </source>
</evidence>
<evidence type="ECO:0000256" key="3">
    <source>
        <dbReference type="ARBA" id="ARBA00022989"/>
    </source>
</evidence>
<keyword evidence="4 5" id="KW-0472">Membrane</keyword>
<organism evidence="7 8">
    <name type="scientific">Bifidobacterium aemilianum</name>
    <dbReference type="NCBI Taxonomy" id="2493120"/>
    <lineage>
        <taxon>Bacteria</taxon>
        <taxon>Bacillati</taxon>
        <taxon>Actinomycetota</taxon>
        <taxon>Actinomycetes</taxon>
        <taxon>Bifidobacteriales</taxon>
        <taxon>Bifidobacteriaceae</taxon>
        <taxon>Bifidobacterium</taxon>
    </lineage>
</organism>
<evidence type="ECO:0000256" key="5">
    <source>
        <dbReference type="SAM" id="Phobius"/>
    </source>
</evidence>
<keyword evidence="8" id="KW-1185">Reference proteome</keyword>
<dbReference type="InterPro" id="IPR000727">
    <property type="entry name" value="T_SNARE_dom"/>
</dbReference>
<dbReference type="PANTHER" id="PTHR43077:SF10">
    <property type="entry name" value="TRANSPORT PERMEASE PROTEIN"/>
    <property type="match status" value="1"/>
</dbReference>
<dbReference type="GO" id="GO:0016020">
    <property type="term" value="C:membrane"/>
    <property type="evidence" value="ECO:0007669"/>
    <property type="project" value="UniProtKB-SubCell"/>
</dbReference>
<feature type="domain" description="T-SNARE coiled-coil homology" evidence="6">
    <location>
        <begin position="198"/>
        <end position="260"/>
    </location>
</feature>
<feature type="transmembrane region" description="Helical" evidence="5">
    <location>
        <begin position="625"/>
        <end position="646"/>
    </location>
</feature>
<evidence type="ECO:0000313" key="7">
    <source>
        <dbReference type="EMBL" id="RBP97832.1"/>
    </source>
</evidence>
<name>A0A366K9B5_9BIFI</name>
<dbReference type="InterPro" id="IPR017500">
    <property type="entry name" value="Phage_infect_YhgE_N"/>
</dbReference>
<evidence type="ECO:0000256" key="2">
    <source>
        <dbReference type="ARBA" id="ARBA00022692"/>
    </source>
</evidence>
<reference evidence="7 8" key="1">
    <citation type="submission" date="2017-10" db="EMBL/GenBank/DDBJ databases">
        <title>Bifidobacterium xylocopum sp. nov. and Bifidobacterium aemilianum sp. nov., from the carpenter bee (Xylocopa violacea) digestive tract.</title>
        <authorList>
            <person name="Alberoni D."/>
            <person name="Baffoni L."/>
            <person name="Di Gioia D."/>
            <person name="Gaggia F."/>
            <person name="Biavati B."/>
        </authorList>
    </citation>
    <scope>NUCLEOTIDE SEQUENCE [LARGE SCALE GENOMIC DNA]</scope>
    <source>
        <strain evidence="7 8">XV10</strain>
    </source>
</reference>
<feature type="transmembrane region" description="Helical" evidence="5">
    <location>
        <begin position="553"/>
        <end position="570"/>
    </location>
</feature>
<accession>A0A366K9B5</accession>
<dbReference type="InterPro" id="IPR051328">
    <property type="entry name" value="T7SS_ABC-Transporter"/>
</dbReference>
<dbReference type="Pfam" id="PF12698">
    <property type="entry name" value="ABC2_membrane_3"/>
    <property type="match status" value="1"/>
</dbReference>
<comment type="subcellular location">
    <subcellularLocation>
        <location evidence="1">Membrane</location>
        <topology evidence="1">Multi-pass membrane protein</topology>
    </subcellularLocation>
</comment>
<keyword evidence="3 5" id="KW-1133">Transmembrane helix</keyword>
<gene>
    <name evidence="7" type="ORF">CRD60_04385</name>
</gene>
<dbReference type="AlphaFoldDB" id="A0A366K9B5"/>